<evidence type="ECO:0000256" key="2">
    <source>
        <dbReference type="ARBA" id="ARBA00022737"/>
    </source>
</evidence>
<dbReference type="InterPro" id="IPR027417">
    <property type="entry name" value="P-loop_NTPase"/>
</dbReference>
<feature type="repeat" description="WD" evidence="3">
    <location>
        <begin position="676"/>
        <end position="710"/>
    </location>
</feature>
<dbReference type="InterPro" id="IPR045434">
    <property type="entry name" value="EAD4"/>
</dbReference>
<feature type="repeat" description="WD" evidence="3">
    <location>
        <begin position="1048"/>
        <end position="1079"/>
    </location>
</feature>
<dbReference type="RefSeq" id="WP_193921390.1">
    <property type="nucleotide sequence ID" value="NZ_JADEWL010000047.1"/>
</dbReference>
<feature type="repeat" description="WD" evidence="3">
    <location>
        <begin position="884"/>
        <end position="918"/>
    </location>
</feature>
<evidence type="ECO:0000259" key="4">
    <source>
        <dbReference type="Pfam" id="PF19959"/>
    </source>
</evidence>
<dbReference type="Pfam" id="PF20703">
    <property type="entry name" value="nSTAND1"/>
    <property type="match status" value="1"/>
</dbReference>
<feature type="repeat" description="WD" evidence="3">
    <location>
        <begin position="925"/>
        <end position="959"/>
    </location>
</feature>
<dbReference type="Pfam" id="PF00400">
    <property type="entry name" value="WD40"/>
    <property type="match status" value="14"/>
</dbReference>
<dbReference type="Gene3D" id="2.130.10.10">
    <property type="entry name" value="YVTN repeat-like/Quinoprotein amine dehydrogenase"/>
    <property type="match status" value="6"/>
</dbReference>
<reference evidence="6" key="1">
    <citation type="submission" date="2020-10" db="EMBL/GenBank/DDBJ databases">
        <authorList>
            <person name="Castelo-Branco R."/>
            <person name="Eusebio N."/>
            <person name="Adriana R."/>
            <person name="Vieira A."/>
            <person name="Brugerolle De Fraissinette N."/>
            <person name="Rezende De Castro R."/>
            <person name="Schneider M.P."/>
            <person name="Vasconcelos V."/>
            <person name="Leao P.N."/>
        </authorList>
    </citation>
    <scope>NUCLEOTIDE SEQUENCE</scope>
    <source>
        <strain evidence="6">LEGE 06105</strain>
    </source>
</reference>
<feature type="domain" description="Novel STAND NTPase 1" evidence="5">
    <location>
        <begin position="164"/>
        <end position="568"/>
    </location>
</feature>
<dbReference type="Gene3D" id="3.40.50.300">
    <property type="entry name" value="P-loop containing nucleotide triphosphate hydrolases"/>
    <property type="match status" value="1"/>
</dbReference>
<dbReference type="InterPro" id="IPR001680">
    <property type="entry name" value="WD40_rpt"/>
</dbReference>
<dbReference type="SMART" id="SM00320">
    <property type="entry name" value="WD40"/>
    <property type="match status" value="14"/>
</dbReference>
<organism evidence="6 7">
    <name type="scientific">Plectonema cf. radiosum LEGE 06105</name>
    <dbReference type="NCBI Taxonomy" id="945769"/>
    <lineage>
        <taxon>Bacteria</taxon>
        <taxon>Bacillati</taxon>
        <taxon>Cyanobacteriota</taxon>
        <taxon>Cyanophyceae</taxon>
        <taxon>Oscillatoriophycideae</taxon>
        <taxon>Oscillatoriales</taxon>
        <taxon>Microcoleaceae</taxon>
        <taxon>Plectonema</taxon>
    </lineage>
</organism>
<sequence>MADGNSLGADTQKRAWAFIYALLISPENCEGNPDDGEIRIVRENWSDGRKNGYPTLVVSANKKELLEVIQKQKKILGNLKFSNEHFSAIYNVWLAKGKPLNILKDLRKIKRGSKANLYQFKLALWSTVLKDNELEFKRAWEEGKQHKNSEYVSSSYNLISDKCPYKGLFAFDKEDVPFFFGRKKFIRTLVNAVQKQPLVAVIGNSGIGKSSVIRAGLIPELESSGAWKIAIFRPTNNPFFGLAKALLELFDPEMDTLGREINAKRYANDFKNGSLILKKILESKLQEISAKEKILIVVDQFEELYTLCLEDEINIFLDQLLGAIEIKNENPKLDVVLVITLRADFHTYALSHPVLGKALQDWKPETLLKMNPDELKEAIEEPAQIAKLKIQDGLTQIILEAVKNNQGELPSLEFTLEKLWEKRSDGQLTISAYHEIGGVKQALANHAETVYNQLNDTEKKQAQHIFTQLVRFGENTDDTRRLATLDEIGSENWGLVTKLTGVERDLKARLVITGKDSKEQPTVEVVHEALIKGWERLREWMEEDREFRKWQDRLRSEKDIWENSGRDNGALLRGALLVEAEKWLQEKSDGVTSQQEIEFILACRQHQEQQEIERIEELLTLSQKELQLKQQLSSLVIAVKAGVKLGNIQEPTDNLKRNIIERLQQASYEINEHNQFVGHQGEISDVAFSPDGLIIASVSDDCTIKLWSLDGKLLNTCRGHTDRIYKVTFSSNSQMIASASADATVKLWTLYGELLANLEGHSDWVWGVSFSPNCEIVASASSDKTVKLWTLDGELLTTLEGSEGHSDRVHGVSFSPTEAIVASASFDKTVKLWTLDGELLTTLEGHTDLVYEVNFSPNGQIVASTSSDKTVKLWTLDGKCLKTLQGHSDRVYGVSFSRDGKIIASSSSDKTVKLWTVDGKCLRTLQGHSDRVYGVSISPDGKTIASSSSDETLRLWTLSGTLLRILEGHTDRVHEVNFSSNGQIIASTSADQTVKLWTQDGRLLKTLEGHSDRVWGISFSSDGKTIASGSFDNTVKLWALDGTFLRTLEGHLDWVYEVSFSPKEAIVASASADKTIKLWTQDGRLLKTLEGHSDRVWGVSFSPDGKTIASASDDKTIKLWNRDGILRTFEGHTDRVRGVSFSPDGMIIASASDDKTIKLWNQDGASQTLAGHRDRVNGISFSPDGQMIASASDDKTVKLWNRDGILLRTFEGHTNRILGVSFSPDSKIIVSASDDKTVRLWRIDPEDLILNLDAKLNNLLQKSCNWIRNYLKTNSNVSESDRTLCDKICSSP</sequence>
<dbReference type="InterPro" id="IPR036322">
    <property type="entry name" value="WD40_repeat_dom_sf"/>
</dbReference>
<dbReference type="InterPro" id="IPR020472">
    <property type="entry name" value="WD40_PAC1"/>
</dbReference>
<dbReference type="SUPFAM" id="SSF52540">
    <property type="entry name" value="P-loop containing nucleoside triphosphate hydrolases"/>
    <property type="match status" value="1"/>
</dbReference>
<feature type="repeat" description="WD" evidence="3">
    <location>
        <begin position="802"/>
        <end position="836"/>
    </location>
</feature>
<dbReference type="PANTHER" id="PTHR22847:SF637">
    <property type="entry name" value="WD REPEAT DOMAIN 5B"/>
    <property type="match status" value="1"/>
</dbReference>
<evidence type="ECO:0000313" key="6">
    <source>
        <dbReference type="EMBL" id="MBE9214006.1"/>
    </source>
</evidence>
<dbReference type="PRINTS" id="PR00320">
    <property type="entry name" value="GPROTEINBRPT"/>
</dbReference>
<dbReference type="SUPFAM" id="SSF50978">
    <property type="entry name" value="WD40 repeat-like"/>
    <property type="match status" value="1"/>
</dbReference>
<dbReference type="InterPro" id="IPR049052">
    <property type="entry name" value="nSTAND1"/>
</dbReference>
<protein>
    <submittedName>
        <fullName evidence="6">Uncharacterized protein</fullName>
    </submittedName>
</protein>
<name>A0A8J7K0S7_9CYAN</name>
<feature type="repeat" description="WD" evidence="3">
    <location>
        <begin position="1129"/>
        <end position="1161"/>
    </location>
</feature>
<evidence type="ECO:0000256" key="1">
    <source>
        <dbReference type="ARBA" id="ARBA00022574"/>
    </source>
</evidence>
<feature type="repeat" description="WD" evidence="3">
    <location>
        <begin position="1089"/>
        <end position="1121"/>
    </location>
</feature>
<evidence type="ECO:0000256" key="3">
    <source>
        <dbReference type="PROSITE-ProRule" id="PRU00221"/>
    </source>
</evidence>
<feature type="repeat" description="WD" evidence="3">
    <location>
        <begin position="1210"/>
        <end position="1251"/>
    </location>
</feature>
<proteinExistence type="predicted"/>
<keyword evidence="2" id="KW-0677">Repeat</keyword>
<dbReference type="Proteomes" id="UP000620559">
    <property type="component" value="Unassembled WGS sequence"/>
</dbReference>
<evidence type="ECO:0000313" key="7">
    <source>
        <dbReference type="Proteomes" id="UP000620559"/>
    </source>
</evidence>
<dbReference type="InterPro" id="IPR015943">
    <property type="entry name" value="WD40/YVTN_repeat-like_dom_sf"/>
</dbReference>
<dbReference type="EMBL" id="JADEWL010000047">
    <property type="protein sequence ID" value="MBE9214006.1"/>
    <property type="molecule type" value="Genomic_DNA"/>
</dbReference>
<accession>A0A8J7K0S7</accession>
<feature type="repeat" description="WD" evidence="3">
    <location>
        <begin position="758"/>
        <end position="792"/>
    </location>
</feature>
<feature type="repeat" description="WD" evidence="3">
    <location>
        <begin position="717"/>
        <end position="750"/>
    </location>
</feature>
<dbReference type="CDD" id="cd00200">
    <property type="entry name" value="WD40"/>
    <property type="match status" value="2"/>
</dbReference>
<keyword evidence="1 3" id="KW-0853">WD repeat</keyword>
<gene>
    <name evidence="6" type="ORF">IQ247_15255</name>
</gene>
<feature type="repeat" description="WD" evidence="3">
    <location>
        <begin position="843"/>
        <end position="877"/>
    </location>
</feature>
<feature type="domain" description="Effector-associated" evidence="4">
    <location>
        <begin position="8"/>
        <end position="142"/>
    </location>
</feature>
<dbReference type="SUPFAM" id="SSF50960">
    <property type="entry name" value="TolB, C-terminal domain"/>
    <property type="match status" value="1"/>
</dbReference>
<feature type="repeat" description="WD" evidence="3">
    <location>
        <begin position="966"/>
        <end position="997"/>
    </location>
</feature>
<dbReference type="PROSITE" id="PS50294">
    <property type="entry name" value="WD_REPEATS_REGION"/>
    <property type="match status" value="14"/>
</dbReference>
<dbReference type="Pfam" id="PF19959">
    <property type="entry name" value="EAD4"/>
    <property type="match status" value="1"/>
</dbReference>
<comment type="caution">
    <text evidence="6">The sequence shown here is derived from an EMBL/GenBank/DDBJ whole genome shotgun (WGS) entry which is preliminary data.</text>
</comment>
<feature type="repeat" description="WD" evidence="3">
    <location>
        <begin position="1169"/>
        <end position="1201"/>
    </location>
</feature>
<dbReference type="PROSITE" id="PS50082">
    <property type="entry name" value="WD_REPEATS_2"/>
    <property type="match status" value="14"/>
</dbReference>
<keyword evidence="7" id="KW-1185">Reference proteome</keyword>
<evidence type="ECO:0000259" key="5">
    <source>
        <dbReference type="Pfam" id="PF20703"/>
    </source>
</evidence>
<dbReference type="PANTHER" id="PTHR22847">
    <property type="entry name" value="WD40 REPEAT PROTEIN"/>
    <property type="match status" value="1"/>
</dbReference>
<feature type="repeat" description="WD" evidence="3">
    <location>
        <begin position="1007"/>
        <end position="1038"/>
    </location>
</feature>